<evidence type="ECO:0000313" key="1">
    <source>
        <dbReference type="EMBL" id="KAK5786759.1"/>
    </source>
</evidence>
<name>A0ABR0N860_GOSAR</name>
<accession>A0ABR0N860</accession>
<dbReference type="EMBL" id="JARKNE010000011">
    <property type="protein sequence ID" value="KAK5786759.1"/>
    <property type="molecule type" value="Genomic_DNA"/>
</dbReference>
<comment type="caution">
    <text evidence="1">The sequence shown here is derived from an EMBL/GenBank/DDBJ whole genome shotgun (WGS) entry which is preliminary data.</text>
</comment>
<dbReference type="Proteomes" id="UP001358586">
    <property type="component" value="Chromosome 11"/>
</dbReference>
<reference evidence="1 2" key="1">
    <citation type="submission" date="2023-03" db="EMBL/GenBank/DDBJ databases">
        <title>WGS of Gossypium arboreum.</title>
        <authorList>
            <person name="Yu D."/>
        </authorList>
    </citation>
    <scope>NUCLEOTIDE SEQUENCE [LARGE SCALE GENOMIC DNA]</scope>
    <source>
        <tissue evidence="1">Leaf</tissue>
    </source>
</reference>
<protein>
    <submittedName>
        <fullName evidence="1">Uncharacterized protein</fullName>
    </submittedName>
</protein>
<sequence length="69" mass="7574">MTVGDTLIRGKEVCGLKKLEILLGLSSNSHWVPFANALDAVIPYPDIPLWFPSSFSQTDKHSLTQNSTS</sequence>
<organism evidence="1 2">
    <name type="scientific">Gossypium arboreum</name>
    <name type="common">Tree cotton</name>
    <name type="synonym">Gossypium nanking</name>
    <dbReference type="NCBI Taxonomy" id="29729"/>
    <lineage>
        <taxon>Eukaryota</taxon>
        <taxon>Viridiplantae</taxon>
        <taxon>Streptophyta</taxon>
        <taxon>Embryophyta</taxon>
        <taxon>Tracheophyta</taxon>
        <taxon>Spermatophyta</taxon>
        <taxon>Magnoliopsida</taxon>
        <taxon>eudicotyledons</taxon>
        <taxon>Gunneridae</taxon>
        <taxon>Pentapetalae</taxon>
        <taxon>rosids</taxon>
        <taxon>malvids</taxon>
        <taxon>Malvales</taxon>
        <taxon>Malvaceae</taxon>
        <taxon>Malvoideae</taxon>
        <taxon>Gossypium</taxon>
    </lineage>
</organism>
<gene>
    <name evidence="1" type="ORF">PVK06_041402</name>
</gene>
<keyword evidence="2" id="KW-1185">Reference proteome</keyword>
<evidence type="ECO:0000313" key="2">
    <source>
        <dbReference type="Proteomes" id="UP001358586"/>
    </source>
</evidence>
<proteinExistence type="predicted"/>